<accession>A0AA35SSD4</accession>
<keyword evidence="4" id="KW-0472">Membrane</keyword>
<dbReference type="GO" id="GO:0005112">
    <property type="term" value="F:Notch binding"/>
    <property type="evidence" value="ECO:0007669"/>
    <property type="project" value="TreeGrafter"/>
</dbReference>
<feature type="region of interest" description="Disordered" evidence="3">
    <location>
        <begin position="225"/>
        <end position="247"/>
    </location>
</feature>
<evidence type="ECO:0000256" key="2">
    <source>
        <dbReference type="PROSITE-ProRule" id="PRU00076"/>
    </source>
</evidence>
<dbReference type="EMBL" id="CASHTH010002732">
    <property type="protein sequence ID" value="CAI8034462.1"/>
    <property type="molecule type" value="Genomic_DNA"/>
</dbReference>
<dbReference type="SMART" id="SM00181">
    <property type="entry name" value="EGF"/>
    <property type="match status" value="2"/>
</dbReference>
<evidence type="ECO:0000313" key="6">
    <source>
        <dbReference type="EMBL" id="CAI8034462.1"/>
    </source>
</evidence>
<keyword evidence="7" id="KW-1185">Reference proteome</keyword>
<dbReference type="PROSITE" id="PS00022">
    <property type="entry name" value="EGF_1"/>
    <property type="match status" value="2"/>
</dbReference>
<feature type="transmembrane region" description="Helical" evidence="4">
    <location>
        <begin position="103"/>
        <end position="131"/>
    </location>
</feature>
<evidence type="ECO:0000259" key="5">
    <source>
        <dbReference type="PROSITE" id="PS50026"/>
    </source>
</evidence>
<dbReference type="PANTHER" id="PTHR24044:SF420">
    <property type="entry name" value="DELTA AND NOTCH-LIKE EPIDERMAL GROWTH FACTOR-RELATED RECEPTOR ISOFORM X1"/>
    <property type="match status" value="1"/>
</dbReference>
<proteinExistence type="predicted"/>
<feature type="domain" description="EGF-like" evidence="5">
    <location>
        <begin position="52"/>
        <end position="89"/>
    </location>
</feature>
<dbReference type="Gene3D" id="2.10.25.10">
    <property type="entry name" value="Laminin"/>
    <property type="match status" value="2"/>
</dbReference>
<dbReference type="Proteomes" id="UP001174909">
    <property type="component" value="Unassembled WGS sequence"/>
</dbReference>
<protein>
    <submittedName>
        <fullName evidence="6">Neurogenic locus notch homolog protein 2</fullName>
    </submittedName>
</protein>
<keyword evidence="2" id="KW-0245">EGF-like domain</keyword>
<name>A0AA35SSD4_GEOBA</name>
<evidence type="ECO:0000256" key="3">
    <source>
        <dbReference type="SAM" id="MobiDB-lite"/>
    </source>
</evidence>
<keyword evidence="4" id="KW-0812">Transmembrane</keyword>
<dbReference type="PANTHER" id="PTHR24044">
    <property type="entry name" value="NOTCH LIGAND FAMILY MEMBER"/>
    <property type="match status" value="1"/>
</dbReference>
<evidence type="ECO:0000313" key="7">
    <source>
        <dbReference type="Proteomes" id="UP001174909"/>
    </source>
</evidence>
<dbReference type="SUPFAM" id="SSF57196">
    <property type="entry name" value="EGF/Laminin"/>
    <property type="match status" value="1"/>
</dbReference>
<comment type="caution">
    <text evidence="6">The sequence shown here is derived from an EMBL/GenBank/DDBJ whole genome shotgun (WGS) entry which is preliminary data.</text>
</comment>
<sequence>MCDNGLEYPYCIPDVCLLHHPCMEGNCTGTGFDSYTCSCNDGFYGVNCSDPVPDMCSLLDPCQEGNCTNTPPEGYRCTCNEGFHGVNCSEAEPVPDVDRELTYLWLIVAGVAGILAPVVILSPLLLILCFTSLTSWRKKNKEYVNNPLYGDASAPASVTGTSRSETGTDHSLTVEAIHAQSNGSPDTLTPPRMSCEDEPNYDIIPGESSNAVGTPVSLEVPPSLAGTFKSDDNSSYYTLSISTNEST</sequence>
<feature type="domain" description="EGF-like" evidence="5">
    <location>
        <begin position="12"/>
        <end position="49"/>
    </location>
</feature>
<dbReference type="PROSITE" id="PS01186">
    <property type="entry name" value="EGF_2"/>
    <property type="match status" value="2"/>
</dbReference>
<keyword evidence="1 2" id="KW-1015">Disulfide bond</keyword>
<keyword evidence="4" id="KW-1133">Transmembrane helix</keyword>
<evidence type="ECO:0000256" key="4">
    <source>
        <dbReference type="SAM" id="Phobius"/>
    </source>
</evidence>
<dbReference type="InterPro" id="IPR000742">
    <property type="entry name" value="EGF"/>
</dbReference>
<feature type="disulfide bond" evidence="2">
    <location>
        <begin position="79"/>
        <end position="88"/>
    </location>
</feature>
<dbReference type="InterPro" id="IPR050906">
    <property type="entry name" value="Notch_signaling"/>
</dbReference>
<feature type="disulfide bond" evidence="2">
    <location>
        <begin position="39"/>
        <end position="48"/>
    </location>
</feature>
<dbReference type="GO" id="GO:0005509">
    <property type="term" value="F:calcium ion binding"/>
    <property type="evidence" value="ECO:0007669"/>
    <property type="project" value="InterPro"/>
</dbReference>
<reference evidence="6" key="1">
    <citation type="submission" date="2023-03" db="EMBL/GenBank/DDBJ databases">
        <authorList>
            <person name="Steffen K."/>
            <person name="Cardenas P."/>
        </authorList>
    </citation>
    <scope>NUCLEOTIDE SEQUENCE</scope>
</reference>
<organism evidence="6 7">
    <name type="scientific">Geodia barretti</name>
    <name type="common">Barrett's horny sponge</name>
    <dbReference type="NCBI Taxonomy" id="519541"/>
    <lineage>
        <taxon>Eukaryota</taxon>
        <taxon>Metazoa</taxon>
        <taxon>Porifera</taxon>
        <taxon>Demospongiae</taxon>
        <taxon>Heteroscleromorpha</taxon>
        <taxon>Tetractinellida</taxon>
        <taxon>Astrophorina</taxon>
        <taxon>Geodiidae</taxon>
        <taxon>Geodia</taxon>
    </lineage>
</organism>
<dbReference type="PROSITE" id="PS50026">
    <property type="entry name" value="EGF_3"/>
    <property type="match status" value="2"/>
</dbReference>
<gene>
    <name evidence="6" type="ORF">GBAR_LOCUS19394</name>
</gene>
<evidence type="ECO:0000256" key="1">
    <source>
        <dbReference type="ARBA" id="ARBA00023157"/>
    </source>
</evidence>
<comment type="caution">
    <text evidence="2">Lacks conserved residue(s) required for the propagation of feature annotation.</text>
</comment>
<dbReference type="InterPro" id="IPR001881">
    <property type="entry name" value="EGF-like_Ca-bd_dom"/>
</dbReference>
<dbReference type="AlphaFoldDB" id="A0AA35SSD4"/>
<feature type="compositionally biased region" description="Polar residues" evidence="3">
    <location>
        <begin position="233"/>
        <end position="247"/>
    </location>
</feature>
<dbReference type="SMART" id="SM00179">
    <property type="entry name" value="EGF_CA"/>
    <property type="match status" value="2"/>
</dbReference>
<feature type="non-terminal residue" evidence="6">
    <location>
        <position position="1"/>
    </location>
</feature>